<organism evidence="2">
    <name type="scientific">Tanacetum cinerariifolium</name>
    <name type="common">Dalmatian daisy</name>
    <name type="synonym">Chrysanthemum cinerariifolium</name>
    <dbReference type="NCBI Taxonomy" id="118510"/>
    <lineage>
        <taxon>Eukaryota</taxon>
        <taxon>Viridiplantae</taxon>
        <taxon>Streptophyta</taxon>
        <taxon>Embryophyta</taxon>
        <taxon>Tracheophyta</taxon>
        <taxon>Spermatophyta</taxon>
        <taxon>Magnoliopsida</taxon>
        <taxon>eudicotyledons</taxon>
        <taxon>Gunneridae</taxon>
        <taxon>Pentapetalae</taxon>
        <taxon>asterids</taxon>
        <taxon>campanulids</taxon>
        <taxon>Asterales</taxon>
        <taxon>Asteraceae</taxon>
        <taxon>Asteroideae</taxon>
        <taxon>Anthemideae</taxon>
        <taxon>Anthemidinae</taxon>
        <taxon>Tanacetum</taxon>
    </lineage>
</organism>
<feature type="region of interest" description="Disordered" evidence="1">
    <location>
        <begin position="77"/>
        <end position="103"/>
    </location>
</feature>
<name>A0A699QB10_TANCI</name>
<reference evidence="2" key="1">
    <citation type="journal article" date="2019" name="Sci. Rep.">
        <title>Draft genome of Tanacetum cinerariifolium, the natural source of mosquito coil.</title>
        <authorList>
            <person name="Yamashiro T."/>
            <person name="Shiraishi A."/>
            <person name="Satake H."/>
            <person name="Nakayama K."/>
        </authorList>
    </citation>
    <scope>NUCLEOTIDE SEQUENCE</scope>
</reference>
<dbReference type="AlphaFoldDB" id="A0A699QB10"/>
<dbReference type="EMBL" id="BKCJ010987228">
    <property type="protein sequence ID" value="GFC60874.1"/>
    <property type="molecule type" value="Genomic_DNA"/>
</dbReference>
<sequence>LQTIKASEVNVVKGDGKPILARVYENIRRIEKPGIFKRYPYMQQRPTTPQVKKKRKRFNNFSPIKFLITSPIEVDCSQHPLPPFKEDTNDTDDDFMDNEDNPS</sequence>
<feature type="non-terminal residue" evidence="2">
    <location>
        <position position="1"/>
    </location>
</feature>
<gene>
    <name evidence="2" type="ORF">Tci_832844</name>
</gene>
<feature type="compositionally biased region" description="Acidic residues" evidence="1">
    <location>
        <begin position="89"/>
        <end position="103"/>
    </location>
</feature>
<proteinExistence type="predicted"/>
<accession>A0A699QB10</accession>
<evidence type="ECO:0000256" key="1">
    <source>
        <dbReference type="SAM" id="MobiDB-lite"/>
    </source>
</evidence>
<protein>
    <submittedName>
        <fullName evidence="2">Uncharacterized protein</fullName>
    </submittedName>
</protein>
<evidence type="ECO:0000313" key="2">
    <source>
        <dbReference type="EMBL" id="GFC60874.1"/>
    </source>
</evidence>
<comment type="caution">
    <text evidence="2">The sequence shown here is derived from an EMBL/GenBank/DDBJ whole genome shotgun (WGS) entry which is preliminary data.</text>
</comment>